<gene>
    <name evidence="3" type="ORF">BEE62_05085</name>
</gene>
<proteinExistence type="predicted"/>
<dbReference type="Proteomes" id="UP000183986">
    <property type="component" value="Unassembled WGS sequence"/>
</dbReference>
<feature type="compositionally biased region" description="Basic and acidic residues" evidence="1">
    <location>
        <begin position="31"/>
        <end position="57"/>
    </location>
</feature>
<dbReference type="AlphaFoldDB" id="A0A1M2UW50"/>
<dbReference type="RefSeq" id="WP_072676519.1">
    <property type="nucleotide sequence ID" value="NZ_MPKY01000001.1"/>
</dbReference>
<comment type="caution">
    <text evidence="3">The sequence shown here is derived from an EMBL/GenBank/DDBJ whole genome shotgun (WGS) entry which is preliminary data.</text>
</comment>
<evidence type="ECO:0000256" key="1">
    <source>
        <dbReference type="SAM" id="MobiDB-lite"/>
    </source>
</evidence>
<protein>
    <submittedName>
        <fullName evidence="3">Uncharacterized protein</fullName>
    </submittedName>
</protein>
<name>A0A1M2UW50_MARNT</name>
<evidence type="ECO:0000313" key="3">
    <source>
        <dbReference type="EMBL" id="OJS99510.1"/>
    </source>
</evidence>
<dbReference type="EMBL" id="MPKY01000001">
    <property type="protein sequence ID" value="OJS99510.1"/>
    <property type="molecule type" value="Genomic_DNA"/>
</dbReference>
<feature type="chain" id="PRO_5012251038" evidence="2">
    <location>
        <begin position="23"/>
        <end position="79"/>
    </location>
</feature>
<feature type="region of interest" description="Disordered" evidence="1">
    <location>
        <begin position="23"/>
        <end position="57"/>
    </location>
</feature>
<evidence type="ECO:0000313" key="4">
    <source>
        <dbReference type="Proteomes" id="UP000183986"/>
    </source>
</evidence>
<dbReference type="GeneID" id="77256662"/>
<feature type="signal peptide" evidence="2">
    <location>
        <begin position="1"/>
        <end position="22"/>
    </location>
</feature>
<accession>A0A1M2UW50</accession>
<keyword evidence="2" id="KW-0732">Signal</keyword>
<organism evidence="3 4">
    <name type="scientific">Marinobacter nauticus</name>
    <name type="common">Marinobacter hydrocarbonoclasticus</name>
    <name type="synonym">Marinobacter aquaeolei</name>
    <dbReference type="NCBI Taxonomy" id="2743"/>
    <lineage>
        <taxon>Bacteria</taxon>
        <taxon>Pseudomonadati</taxon>
        <taxon>Pseudomonadota</taxon>
        <taxon>Gammaproteobacteria</taxon>
        <taxon>Pseudomonadales</taxon>
        <taxon>Marinobacteraceae</taxon>
        <taxon>Marinobacter</taxon>
    </lineage>
</organism>
<reference evidence="3" key="1">
    <citation type="submission" date="2016-11" db="EMBL/GenBank/DDBJ databases">
        <title>Draft Genome Sequence of Marinobacter hydrocarbonoclasticus strain STW2, a polyaromatic aromatic hydrocarbon degrading and denitrifying bacterium from rhizosphere of Seagrass Enhalus acodoides.</title>
        <authorList>
            <person name="Ling J."/>
            <person name="Dong J."/>
        </authorList>
    </citation>
    <scope>NUCLEOTIDE SEQUENCE [LARGE SCALE GENOMIC DNA]</scope>
    <source>
        <strain evidence="3">STW2</strain>
    </source>
</reference>
<evidence type="ECO:0000256" key="2">
    <source>
        <dbReference type="SAM" id="SignalP"/>
    </source>
</evidence>
<sequence length="79" mass="8757">MKKVSVILIASFLGTGASIALAGSNGGQADRYNEARSYPDKSIDERSSDYRSEESETVKKLKEEHRVIKELVADLLKKQ</sequence>
<keyword evidence="4" id="KW-1185">Reference proteome</keyword>
<dbReference type="OrthoDB" id="6370421at2"/>